<feature type="domain" description="DUF8168" evidence="1">
    <location>
        <begin position="124"/>
        <end position="236"/>
    </location>
</feature>
<sequence length="241" mass="26492">MTDQYLFQGVVLPERAQISIDFALNFSHLASEADGTAHISIILNQVAVTVESSHEWDIFDLRNVVASMVRGQLDAVGYLMGYAYELEISRVINRGRSIDYVFGIDVPCISARAKPADLATSLSDLRGKLQGRNGIYVSRCLTDLISAMKNADDTGFYCYRALESLRHHCAAVYGLSGKSKANQWAKFREVASAERSAIDRIKAAADPLRHGDVASMSSQSRGELLTTTWDVVDCYLGGVQM</sequence>
<organism evidence="3 4">
    <name type="scientific">Aerolutibacter ruishenii</name>
    <dbReference type="NCBI Taxonomy" id="686800"/>
    <lineage>
        <taxon>Bacteria</taxon>
        <taxon>Pseudomonadati</taxon>
        <taxon>Pseudomonadota</taxon>
        <taxon>Gammaproteobacteria</taxon>
        <taxon>Lysobacterales</taxon>
        <taxon>Lysobacteraceae</taxon>
        <taxon>Aerolutibacter</taxon>
    </lineage>
</organism>
<dbReference type="Pfam" id="PF26505">
    <property type="entry name" value="DUF8168_N"/>
    <property type="match status" value="1"/>
</dbReference>
<dbReference type="InterPro" id="IPR059013">
    <property type="entry name" value="DUF8168_N"/>
</dbReference>
<protein>
    <submittedName>
        <fullName evidence="3">Uncharacterized protein</fullName>
    </submittedName>
</protein>
<dbReference type="Proteomes" id="UP000316471">
    <property type="component" value="Unassembled WGS sequence"/>
</dbReference>
<proteinExistence type="predicted"/>
<dbReference type="OrthoDB" id="4775541at2"/>
<evidence type="ECO:0000313" key="4">
    <source>
        <dbReference type="Proteomes" id="UP000316471"/>
    </source>
</evidence>
<dbReference type="RefSeq" id="WP_144811472.1">
    <property type="nucleotide sequence ID" value="NZ_VLKP01000001.1"/>
</dbReference>
<evidence type="ECO:0000259" key="2">
    <source>
        <dbReference type="Pfam" id="PF26505"/>
    </source>
</evidence>
<comment type="caution">
    <text evidence="3">The sequence shown here is derived from an EMBL/GenBank/DDBJ whole genome shotgun (WGS) entry which is preliminary data.</text>
</comment>
<gene>
    <name evidence="3" type="ORF">IP93_00455</name>
</gene>
<keyword evidence="4" id="KW-1185">Reference proteome</keyword>
<dbReference type="InterPro" id="IPR059012">
    <property type="entry name" value="DUF8168_C"/>
</dbReference>
<evidence type="ECO:0000259" key="1">
    <source>
        <dbReference type="Pfam" id="PF26504"/>
    </source>
</evidence>
<name>A0A562M3D5_9GAMM</name>
<reference evidence="3 4" key="1">
    <citation type="journal article" date="2015" name="Stand. Genomic Sci.">
        <title>Genomic Encyclopedia of Bacterial and Archaeal Type Strains, Phase III: the genomes of soil and plant-associated and newly described type strains.</title>
        <authorList>
            <person name="Whitman W.B."/>
            <person name="Woyke T."/>
            <person name="Klenk H.P."/>
            <person name="Zhou Y."/>
            <person name="Lilburn T.G."/>
            <person name="Beck B.J."/>
            <person name="De Vos P."/>
            <person name="Vandamme P."/>
            <person name="Eisen J.A."/>
            <person name="Garrity G."/>
            <person name="Hugenholtz P."/>
            <person name="Kyrpides N.C."/>
        </authorList>
    </citation>
    <scope>NUCLEOTIDE SEQUENCE [LARGE SCALE GENOMIC DNA]</scope>
    <source>
        <strain evidence="3 4">CGMCC 1.10136</strain>
    </source>
</reference>
<evidence type="ECO:0000313" key="3">
    <source>
        <dbReference type="EMBL" id="TWI14457.1"/>
    </source>
</evidence>
<dbReference type="AlphaFoldDB" id="A0A562M3D5"/>
<accession>A0A562M3D5</accession>
<dbReference type="Pfam" id="PF26504">
    <property type="entry name" value="DUF8168_C"/>
    <property type="match status" value="1"/>
</dbReference>
<feature type="domain" description="DUF8168" evidence="2">
    <location>
        <begin position="5"/>
        <end position="102"/>
    </location>
</feature>
<dbReference type="EMBL" id="VLKP01000001">
    <property type="protein sequence ID" value="TWI14457.1"/>
    <property type="molecule type" value="Genomic_DNA"/>
</dbReference>